<dbReference type="GO" id="GO:0004674">
    <property type="term" value="F:protein serine/threonine kinase activity"/>
    <property type="evidence" value="ECO:0007669"/>
    <property type="project" value="UniProtKB-KW"/>
</dbReference>
<dbReference type="EMBL" id="JAPDOD010000023">
    <property type="protein sequence ID" value="MDA0163228.1"/>
    <property type="molecule type" value="Genomic_DNA"/>
</dbReference>
<evidence type="ECO:0000256" key="2">
    <source>
        <dbReference type="ARBA" id="ARBA00022527"/>
    </source>
</evidence>
<accession>A0A9X3S775</accession>
<dbReference type="CDD" id="cd14014">
    <property type="entry name" value="STKc_PknB_like"/>
    <property type="match status" value="1"/>
</dbReference>
<dbReference type="RefSeq" id="WP_270042470.1">
    <property type="nucleotide sequence ID" value="NZ_JAPDOD010000023.1"/>
</dbReference>
<evidence type="ECO:0000256" key="4">
    <source>
        <dbReference type="ARBA" id="ARBA00022741"/>
    </source>
</evidence>
<dbReference type="PANTHER" id="PTHR43289">
    <property type="entry name" value="MITOGEN-ACTIVATED PROTEIN KINASE KINASE KINASE 20-RELATED"/>
    <property type="match status" value="1"/>
</dbReference>
<keyword evidence="6" id="KW-0067">ATP-binding</keyword>
<dbReference type="AlphaFoldDB" id="A0A9X3S775"/>
<dbReference type="InterPro" id="IPR000719">
    <property type="entry name" value="Prot_kinase_dom"/>
</dbReference>
<dbReference type="PROSITE" id="PS50011">
    <property type="entry name" value="PROTEIN_KINASE_DOM"/>
    <property type="match status" value="1"/>
</dbReference>
<dbReference type="PIRSF" id="PIRSF000654">
    <property type="entry name" value="Integrin-linked_kinase"/>
    <property type="match status" value="1"/>
</dbReference>
<proteinExistence type="predicted"/>
<dbReference type="Gene3D" id="3.30.200.20">
    <property type="entry name" value="Phosphorylase Kinase, domain 1"/>
    <property type="match status" value="1"/>
</dbReference>
<reference evidence="8" key="1">
    <citation type="submission" date="2022-10" db="EMBL/GenBank/DDBJ databases">
        <title>The WGS of Solirubrobacter ginsenosidimutans DSM 21036.</title>
        <authorList>
            <person name="Jiang Z."/>
        </authorList>
    </citation>
    <scope>NUCLEOTIDE SEQUENCE</scope>
    <source>
        <strain evidence="8">DSM 21036</strain>
    </source>
</reference>
<keyword evidence="3" id="KW-0808">Transferase</keyword>
<keyword evidence="9" id="KW-1185">Reference proteome</keyword>
<feature type="domain" description="Protein kinase" evidence="7">
    <location>
        <begin position="13"/>
        <end position="274"/>
    </location>
</feature>
<keyword evidence="5 8" id="KW-0418">Kinase</keyword>
<evidence type="ECO:0000259" key="7">
    <source>
        <dbReference type="PROSITE" id="PS50011"/>
    </source>
</evidence>
<keyword evidence="4" id="KW-0547">Nucleotide-binding</keyword>
<dbReference type="EC" id="2.7.11.1" evidence="1"/>
<dbReference type="Pfam" id="PF00069">
    <property type="entry name" value="Pkinase"/>
    <property type="match status" value="1"/>
</dbReference>
<dbReference type="SUPFAM" id="SSF56112">
    <property type="entry name" value="Protein kinase-like (PK-like)"/>
    <property type="match status" value="1"/>
</dbReference>
<evidence type="ECO:0000256" key="6">
    <source>
        <dbReference type="ARBA" id="ARBA00022840"/>
    </source>
</evidence>
<evidence type="ECO:0000256" key="1">
    <source>
        <dbReference type="ARBA" id="ARBA00012513"/>
    </source>
</evidence>
<dbReference type="Proteomes" id="UP001149140">
    <property type="component" value="Unassembled WGS sequence"/>
</dbReference>
<dbReference type="Gene3D" id="1.10.510.10">
    <property type="entry name" value="Transferase(Phosphotransferase) domain 1"/>
    <property type="match status" value="1"/>
</dbReference>
<evidence type="ECO:0000313" key="8">
    <source>
        <dbReference type="EMBL" id="MDA0163228.1"/>
    </source>
</evidence>
<dbReference type="FunFam" id="1.10.510.10:FF:000021">
    <property type="entry name" value="Serine/threonine protein kinase"/>
    <property type="match status" value="1"/>
</dbReference>
<evidence type="ECO:0000256" key="3">
    <source>
        <dbReference type="ARBA" id="ARBA00022679"/>
    </source>
</evidence>
<evidence type="ECO:0000313" key="9">
    <source>
        <dbReference type="Proteomes" id="UP001149140"/>
    </source>
</evidence>
<sequence length="279" mass="29957">MDELTVGAAFADHEILGIAGRGAMGVVYRARNLKLGRDVALKVIAPELSEDREFRIRFRREYEAEVSIRHPNVVRVYGAGAKDGRLYVTMQYIEGSDLGSLLKRGRLEAAVAARLIAQVADALDAAHARGIVHRDVKPANVLIEGEGDAMHCILTDFGLMKNVSSAAEPLTRAGSFLGSCDYAAPEQLLGERIDARVDVYALGCMLYQAVTGVVPFPRPVSAATMLAHMDEPPPLVSAHAPDAPRALDDVVRTAMAKDPQERYPTAGALGRAAVTATRS</sequence>
<name>A0A9X3S775_9ACTN</name>
<protein>
    <recommendedName>
        <fullName evidence="1">non-specific serine/threonine protein kinase</fullName>
        <ecNumber evidence="1">2.7.11.1</ecNumber>
    </recommendedName>
</protein>
<dbReference type="GO" id="GO:0005524">
    <property type="term" value="F:ATP binding"/>
    <property type="evidence" value="ECO:0007669"/>
    <property type="project" value="UniProtKB-KW"/>
</dbReference>
<gene>
    <name evidence="8" type="ORF">OM076_23340</name>
</gene>
<dbReference type="SMART" id="SM00220">
    <property type="entry name" value="S_TKc"/>
    <property type="match status" value="1"/>
</dbReference>
<dbReference type="InterPro" id="IPR011009">
    <property type="entry name" value="Kinase-like_dom_sf"/>
</dbReference>
<dbReference type="InterPro" id="IPR008271">
    <property type="entry name" value="Ser/Thr_kinase_AS"/>
</dbReference>
<dbReference type="PROSITE" id="PS00108">
    <property type="entry name" value="PROTEIN_KINASE_ST"/>
    <property type="match status" value="1"/>
</dbReference>
<keyword evidence="2 8" id="KW-0723">Serine/threonine-protein kinase</keyword>
<dbReference type="PANTHER" id="PTHR43289:SF6">
    <property type="entry name" value="SERINE_THREONINE-PROTEIN KINASE NEKL-3"/>
    <property type="match status" value="1"/>
</dbReference>
<evidence type="ECO:0000256" key="5">
    <source>
        <dbReference type="ARBA" id="ARBA00022777"/>
    </source>
</evidence>
<organism evidence="8 9">
    <name type="scientific">Solirubrobacter ginsenosidimutans</name>
    <dbReference type="NCBI Taxonomy" id="490573"/>
    <lineage>
        <taxon>Bacteria</taxon>
        <taxon>Bacillati</taxon>
        <taxon>Actinomycetota</taxon>
        <taxon>Thermoleophilia</taxon>
        <taxon>Solirubrobacterales</taxon>
        <taxon>Solirubrobacteraceae</taxon>
        <taxon>Solirubrobacter</taxon>
    </lineage>
</organism>
<comment type="caution">
    <text evidence="8">The sequence shown here is derived from an EMBL/GenBank/DDBJ whole genome shotgun (WGS) entry which is preliminary data.</text>
</comment>